<gene>
    <name evidence="1" type="ORF">SDJN03_23748</name>
</gene>
<dbReference type="AlphaFoldDB" id="A0AAV6ME32"/>
<name>A0AAV6ME32_9ROSI</name>
<dbReference type="Proteomes" id="UP000685013">
    <property type="component" value="Chromosome 15"/>
</dbReference>
<protein>
    <submittedName>
        <fullName evidence="1">Uncharacterized protein</fullName>
    </submittedName>
</protein>
<keyword evidence="2" id="KW-1185">Reference proteome</keyword>
<proteinExistence type="predicted"/>
<reference evidence="1 2" key="1">
    <citation type="journal article" date="2021" name="Hortic Res">
        <title>The domestication of Cucurbita argyrosperma as revealed by the genome of its wild relative.</title>
        <authorList>
            <person name="Barrera-Redondo J."/>
            <person name="Sanchez-de la Vega G."/>
            <person name="Aguirre-Liguori J.A."/>
            <person name="Castellanos-Morales G."/>
            <person name="Gutierrez-Guerrero Y.T."/>
            <person name="Aguirre-Dugua X."/>
            <person name="Aguirre-Planter E."/>
            <person name="Tenaillon M.I."/>
            <person name="Lira-Saade R."/>
            <person name="Eguiarte L.E."/>
        </authorList>
    </citation>
    <scope>NUCLEOTIDE SEQUENCE [LARGE SCALE GENOMIC DNA]</scope>
    <source>
        <strain evidence="1">JBR-2021</strain>
    </source>
</reference>
<sequence>MGFGGSGGGGDKHQHLLHLNFHFHIHLPHFHHHHHRNKVETPKGCLAILVGQQQERLADAIIDFPIMTIHSPHGMDDISSPHLNPIRRIIKNWAVKWERMQYMSSGL</sequence>
<organism evidence="1 2">
    <name type="scientific">Cucurbita argyrosperma subsp. sororia</name>
    <dbReference type="NCBI Taxonomy" id="37648"/>
    <lineage>
        <taxon>Eukaryota</taxon>
        <taxon>Viridiplantae</taxon>
        <taxon>Streptophyta</taxon>
        <taxon>Embryophyta</taxon>
        <taxon>Tracheophyta</taxon>
        <taxon>Spermatophyta</taxon>
        <taxon>Magnoliopsida</taxon>
        <taxon>eudicotyledons</taxon>
        <taxon>Gunneridae</taxon>
        <taxon>Pentapetalae</taxon>
        <taxon>rosids</taxon>
        <taxon>fabids</taxon>
        <taxon>Cucurbitales</taxon>
        <taxon>Cucurbitaceae</taxon>
        <taxon>Cucurbiteae</taxon>
        <taxon>Cucurbita</taxon>
    </lineage>
</organism>
<feature type="non-terminal residue" evidence="1">
    <location>
        <position position="1"/>
    </location>
</feature>
<accession>A0AAV6ME32</accession>
<comment type="caution">
    <text evidence="1">The sequence shown here is derived from an EMBL/GenBank/DDBJ whole genome shotgun (WGS) entry which is preliminary data.</text>
</comment>
<evidence type="ECO:0000313" key="1">
    <source>
        <dbReference type="EMBL" id="KAG6579300.1"/>
    </source>
</evidence>
<evidence type="ECO:0000313" key="2">
    <source>
        <dbReference type="Proteomes" id="UP000685013"/>
    </source>
</evidence>
<dbReference type="EMBL" id="JAGKQH010000015">
    <property type="protein sequence ID" value="KAG6579300.1"/>
    <property type="molecule type" value="Genomic_DNA"/>
</dbReference>